<accession>A0ABW1ITE3</accession>
<evidence type="ECO:0000313" key="2">
    <source>
        <dbReference type="Proteomes" id="UP001596250"/>
    </source>
</evidence>
<keyword evidence="2" id="KW-1185">Reference proteome</keyword>
<dbReference type="RefSeq" id="WP_379895838.1">
    <property type="nucleotide sequence ID" value="NZ_CBCSCT010000016.1"/>
</dbReference>
<reference evidence="2" key="1">
    <citation type="journal article" date="2019" name="Int. J. Syst. Evol. Microbiol.">
        <title>The Global Catalogue of Microorganisms (GCM) 10K type strain sequencing project: providing services to taxonomists for standard genome sequencing and annotation.</title>
        <authorList>
            <consortium name="The Broad Institute Genomics Platform"/>
            <consortium name="The Broad Institute Genome Sequencing Center for Infectious Disease"/>
            <person name="Wu L."/>
            <person name="Ma J."/>
        </authorList>
    </citation>
    <scope>NUCLEOTIDE SEQUENCE [LARGE SCALE GENOMIC DNA]</scope>
    <source>
        <strain evidence="2">CCM 8749</strain>
    </source>
</reference>
<gene>
    <name evidence="1" type="ORF">ACFPXP_18350</name>
</gene>
<comment type="caution">
    <text evidence="1">The sequence shown here is derived from an EMBL/GenBank/DDBJ whole genome shotgun (WGS) entry which is preliminary data.</text>
</comment>
<protein>
    <recommendedName>
        <fullName evidence="3">3-dehydroquinate dehydratase</fullName>
    </recommendedName>
</protein>
<dbReference type="EMBL" id="JBHSQV010000180">
    <property type="protein sequence ID" value="MFC5988369.1"/>
    <property type="molecule type" value="Genomic_DNA"/>
</dbReference>
<evidence type="ECO:0000313" key="1">
    <source>
        <dbReference type="EMBL" id="MFC5988369.1"/>
    </source>
</evidence>
<dbReference type="Proteomes" id="UP001596250">
    <property type="component" value="Unassembled WGS sequence"/>
</dbReference>
<name>A0ABW1ITE3_9BACL</name>
<evidence type="ECO:0008006" key="3">
    <source>
        <dbReference type="Google" id="ProtNLM"/>
    </source>
</evidence>
<sequence length="77" mass="8841">MRTVITFQNRLIPVYFSEHHQPHKTLKVLKNILDTKWVYGKSALKKCLSSLISIEIEGSEAILHSKQESDTLALSLY</sequence>
<proteinExistence type="predicted"/>
<organism evidence="1 2">
    <name type="scientific">Marinicrinis lubricantis</name>
    <dbReference type="NCBI Taxonomy" id="2086470"/>
    <lineage>
        <taxon>Bacteria</taxon>
        <taxon>Bacillati</taxon>
        <taxon>Bacillota</taxon>
        <taxon>Bacilli</taxon>
        <taxon>Bacillales</taxon>
        <taxon>Paenibacillaceae</taxon>
    </lineage>
</organism>